<organism evidence="2 3">
    <name type="scientific">Scophthalmus maximus</name>
    <name type="common">Turbot</name>
    <name type="synonym">Psetta maxima</name>
    <dbReference type="NCBI Taxonomy" id="52904"/>
    <lineage>
        <taxon>Eukaryota</taxon>
        <taxon>Metazoa</taxon>
        <taxon>Chordata</taxon>
        <taxon>Craniata</taxon>
        <taxon>Vertebrata</taxon>
        <taxon>Euteleostomi</taxon>
        <taxon>Actinopterygii</taxon>
        <taxon>Neopterygii</taxon>
        <taxon>Teleostei</taxon>
        <taxon>Neoteleostei</taxon>
        <taxon>Acanthomorphata</taxon>
        <taxon>Carangaria</taxon>
        <taxon>Pleuronectiformes</taxon>
        <taxon>Pleuronectoidei</taxon>
        <taxon>Scophthalmidae</taxon>
        <taxon>Scophthalmus</taxon>
    </lineage>
</organism>
<dbReference type="InterPro" id="IPR001584">
    <property type="entry name" value="Integrase_cat-core"/>
</dbReference>
<dbReference type="InterPro" id="IPR040676">
    <property type="entry name" value="DUF5641"/>
</dbReference>
<dbReference type="AlphaFoldDB" id="A0A6A4S9R5"/>
<dbReference type="Proteomes" id="UP000438429">
    <property type="component" value="Unassembled WGS sequence"/>
</dbReference>
<dbReference type="GO" id="GO:0015074">
    <property type="term" value="P:DNA integration"/>
    <property type="evidence" value="ECO:0007669"/>
    <property type="project" value="InterPro"/>
</dbReference>
<gene>
    <name evidence="2" type="ORF">F2P81_018414</name>
</gene>
<accession>A0A6A4S9R5</accession>
<sequence>MDTDSFLLALQRFVARRGKPYKIFCDRRTNFQGGGRELHEAFAALGPALREQLAAQQIHLKFNRPLASHFGGSWEREVKSVKTSLQVVLKDQTVPEEVLTTMMVEVEGILNSKPLGYATSDIADPDPITPNLLLMGRRDASLPQAVYSNSDLLGRRRWKHSQVLADHFWTQFTSNYLPNLQHRRKWHTSAQDLTTVKVVMIVDQFCV</sequence>
<dbReference type="Pfam" id="PF18701">
    <property type="entry name" value="DUF5641"/>
    <property type="match status" value="1"/>
</dbReference>
<evidence type="ECO:0000313" key="2">
    <source>
        <dbReference type="EMBL" id="KAF0029309.1"/>
    </source>
</evidence>
<reference evidence="2 3" key="1">
    <citation type="submission" date="2019-06" db="EMBL/GenBank/DDBJ databases">
        <title>Draft genomes of female and male turbot (Scophthalmus maximus).</title>
        <authorList>
            <person name="Xu H."/>
            <person name="Xu X.-W."/>
            <person name="Shao C."/>
            <person name="Chen S."/>
        </authorList>
    </citation>
    <scope>NUCLEOTIDE SEQUENCE [LARGE SCALE GENOMIC DNA]</scope>
    <source>
        <strain evidence="2">Ysfricsl-2016a</strain>
        <tissue evidence="2">Blood</tissue>
    </source>
</reference>
<name>A0A6A4S9R5_SCOMX</name>
<dbReference type="InterPro" id="IPR012337">
    <property type="entry name" value="RNaseH-like_sf"/>
</dbReference>
<dbReference type="GO" id="GO:0003676">
    <property type="term" value="F:nucleic acid binding"/>
    <property type="evidence" value="ECO:0007669"/>
    <property type="project" value="InterPro"/>
</dbReference>
<proteinExistence type="predicted"/>
<dbReference type="SUPFAM" id="SSF53098">
    <property type="entry name" value="Ribonuclease H-like"/>
    <property type="match status" value="1"/>
</dbReference>
<dbReference type="PANTHER" id="PTHR47331">
    <property type="entry name" value="PHD-TYPE DOMAIN-CONTAINING PROTEIN"/>
    <property type="match status" value="1"/>
</dbReference>
<dbReference type="PROSITE" id="PS50994">
    <property type="entry name" value="INTEGRASE"/>
    <property type="match status" value="1"/>
</dbReference>
<evidence type="ECO:0000313" key="3">
    <source>
        <dbReference type="Proteomes" id="UP000438429"/>
    </source>
</evidence>
<protein>
    <recommendedName>
        <fullName evidence="1">Integrase catalytic domain-containing protein</fullName>
    </recommendedName>
</protein>
<dbReference type="InterPro" id="IPR036397">
    <property type="entry name" value="RNaseH_sf"/>
</dbReference>
<feature type="domain" description="Integrase catalytic" evidence="1">
    <location>
        <begin position="1"/>
        <end position="138"/>
    </location>
</feature>
<dbReference type="Gene3D" id="3.30.420.10">
    <property type="entry name" value="Ribonuclease H-like superfamily/Ribonuclease H"/>
    <property type="match status" value="1"/>
</dbReference>
<dbReference type="PANTHER" id="PTHR47331:SF1">
    <property type="entry name" value="GAG-LIKE PROTEIN"/>
    <property type="match status" value="1"/>
</dbReference>
<evidence type="ECO:0000259" key="1">
    <source>
        <dbReference type="PROSITE" id="PS50994"/>
    </source>
</evidence>
<comment type="caution">
    <text evidence="2">The sequence shown here is derived from an EMBL/GenBank/DDBJ whole genome shotgun (WGS) entry which is preliminary data.</text>
</comment>
<dbReference type="EMBL" id="VEVO01000016">
    <property type="protein sequence ID" value="KAF0029309.1"/>
    <property type="molecule type" value="Genomic_DNA"/>
</dbReference>